<proteinExistence type="predicted"/>
<dbReference type="AlphaFoldDB" id="A0A438HVM2"/>
<accession>A0A438HVM2</accession>
<evidence type="ECO:0000313" key="2">
    <source>
        <dbReference type="Proteomes" id="UP000288805"/>
    </source>
</evidence>
<name>A0A438HVM2_VITVI</name>
<gene>
    <name evidence="1" type="ORF">CK203_043826</name>
</gene>
<evidence type="ECO:0000313" key="1">
    <source>
        <dbReference type="EMBL" id="RVW88440.1"/>
    </source>
</evidence>
<dbReference type="EMBL" id="QGNW01000173">
    <property type="protein sequence ID" value="RVW88440.1"/>
    <property type="molecule type" value="Genomic_DNA"/>
</dbReference>
<organism evidence="1 2">
    <name type="scientific">Vitis vinifera</name>
    <name type="common">Grape</name>
    <dbReference type="NCBI Taxonomy" id="29760"/>
    <lineage>
        <taxon>Eukaryota</taxon>
        <taxon>Viridiplantae</taxon>
        <taxon>Streptophyta</taxon>
        <taxon>Embryophyta</taxon>
        <taxon>Tracheophyta</taxon>
        <taxon>Spermatophyta</taxon>
        <taxon>Magnoliopsida</taxon>
        <taxon>eudicotyledons</taxon>
        <taxon>Gunneridae</taxon>
        <taxon>Pentapetalae</taxon>
        <taxon>rosids</taxon>
        <taxon>Vitales</taxon>
        <taxon>Vitaceae</taxon>
        <taxon>Viteae</taxon>
        <taxon>Vitis</taxon>
    </lineage>
</organism>
<protein>
    <submittedName>
        <fullName evidence="1">Uncharacterized protein</fullName>
    </submittedName>
</protein>
<reference evidence="1 2" key="1">
    <citation type="journal article" date="2018" name="PLoS Genet.">
        <title>Population sequencing reveals clonal diversity and ancestral inbreeding in the grapevine cultivar Chardonnay.</title>
        <authorList>
            <person name="Roach M.J."/>
            <person name="Johnson D.L."/>
            <person name="Bohlmann J."/>
            <person name="van Vuuren H.J."/>
            <person name="Jones S.J."/>
            <person name="Pretorius I.S."/>
            <person name="Schmidt S.A."/>
            <person name="Borneman A.R."/>
        </authorList>
    </citation>
    <scope>NUCLEOTIDE SEQUENCE [LARGE SCALE GENOMIC DNA]</scope>
    <source>
        <strain evidence="2">cv. Chardonnay</strain>
        <tissue evidence="1">Leaf</tissue>
    </source>
</reference>
<comment type="caution">
    <text evidence="1">The sequence shown here is derived from an EMBL/GenBank/DDBJ whole genome shotgun (WGS) entry which is preliminary data.</text>
</comment>
<sequence>MIDYIMKVKGAADSLAAIGEPVSEQDQSFKVGKERTMEKRKTGQGKQGTASVFLRTFGALTEVYFVHAIYHFKAQEVKNPTLQTVYDLELK</sequence>
<dbReference type="Proteomes" id="UP000288805">
    <property type="component" value="Unassembled WGS sequence"/>
</dbReference>